<dbReference type="PANTHER" id="PTHR11271">
    <property type="entry name" value="GUANINE DEAMINASE"/>
    <property type="match status" value="1"/>
</dbReference>
<organism evidence="6 7">
    <name type="scientific">Stieleria bergensis</name>
    <dbReference type="NCBI Taxonomy" id="2528025"/>
    <lineage>
        <taxon>Bacteria</taxon>
        <taxon>Pseudomonadati</taxon>
        <taxon>Planctomycetota</taxon>
        <taxon>Planctomycetia</taxon>
        <taxon>Pirellulales</taxon>
        <taxon>Pirellulaceae</taxon>
        <taxon>Stieleria</taxon>
    </lineage>
</organism>
<proteinExistence type="predicted"/>
<dbReference type="Pfam" id="PF01979">
    <property type="entry name" value="Amidohydro_1"/>
    <property type="match status" value="1"/>
</dbReference>
<dbReference type="Gene3D" id="3.20.20.140">
    <property type="entry name" value="Metal-dependent hydrolases"/>
    <property type="match status" value="1"/>
</dbReference>
<dbReference type="InterPro" id="IPR006680">
    <property type="entry name" value="Amidohydro-rel"/>
</dbReference>
<dbReference type="GO" id="GO:0008892">
    <property type="term" value="F:guanine deaminase activity"/>
    <property type="evidence" value="ECO:0007669"/>
    <property type="project" value="UniProtKB-EC"/>
</dbReference>
<keyword evidence="7" id="KW-1185">Reference proteome</keyword>
<dbReference type="InterPro" id="IPR011059">
    <property type="entry name" value="Metal-dep_hydrolase_composite"/>
</dbReference>
<dbReference type="AlphaFoldDB" id="A0A517STS8"/>
<protein>
    <submittedName>
        <fullName evidence="6">Guanine deaminase</fullName>
        <ecNumber evidence="6">3.5.4.3</ecNumber>
    </submittedName>
</protein>
<dbReference type="GO" id="GO:0008270">
    <property type="term" value="F:zinc ion binding"/>
    <property type="evidence" value="ECO:0007669"/>
    <property type="project" value="TreeGrafter"/>
</dbReference>
<keyword evidence="3 6" id="KW-0378">Hydrolase</keyword>
<dbReference type="EMBL" id="CP036272">
    <property type="protein sequence ID" value="QDT59534.1"/>
    <property type="molecule type" value="Genomic_DNA"/>
</dbReference>
<dbReference type="RefSeq" id="WP_145271484.1">
    <property type="nucleotide sequence ID" value="NZ_CP036272.1"/>
</dbReference>
<dbReference type="GO" id="GO:0005829">
    <property type="term" value="C:cytosol"/>
    <property type="evidence" value="ECO:0007669"/>
    <property type="project" value="TreeGrafter"/>
</dbReference>
<keyword evidence="2" id="KW-0479">Metal-binding</keyword>
<feature type="domain" description="Amidohydrolase-related" evidence="5">
    <location>
        <begin position="58"/>
        <end position="432"/>
    </location>
</feature>
<gene>
    <name evidence="6" type="primary">guaD</name>
    <name evidence="6" type="ORF">SV7mr_20420</name>
</gene>
<dbReference type="OrthoDB" id="9807210at2"/>
<accession>A0A517STS8</accession>
<dbReference type="Gene3D" id="2.30.40.10">
    <property type="entry name" value="Urease, subunit C, domain 1"/>
    <property type="match status" value="1"/>
</dbReference>
<dbReference type="GO" id="GO:0046098">
    <property type="term" value="P:guanine metabolic process"/>
    <property type="evidence" value="ECO:0007669"/>
    <property type="project" value="TreeGrafter"/>
</dbReference>
<evidence type="ECO:0000256" key="3">
    <source>
        <dbReference type="ARBA" id="ARBA00022801"/>
    </source>
</evidence>
<dbReference type="PANTHER" id="PTHR11271:SF6">
    <property type="entry name" value="GUANINE DEAMINASE"/>
    <property type="match status" value="1"/>
</dbReference>
<evidence type="ECO:0000313" key="6">
    <source>
        <dbReference type="EMBL" id="QDT59534.1"/>
    </source>
</evidence>
<comment type="cofactor">
    <cofactor evidence="1">
        <name>Zn(2+)</name>
        <dbReference type="ChEBI" id="CHEBI:29105"/>
    </cofactor>
</comment>
<dbReference type="Proteomes" id="UP000315003">
    <property type="component" value="Chromosome"/>
</dbReference>
<evidence type="ECO:0000256" key="1">
    <source>
        <dbReference type="ARBA" id="ARBA00001947"/>
    </source>
</evidence>
<dbReference type="SUPFAM" id="SSF51556">
    <property type="entry name" value="Metallo-dependent hydrolases"/>
    <property type="match status" value="1"/>
</dbReference>
<dbReference type="EC" id="3.5.4.3" evidence="6"/>
<sequence>MHSATQRTTLSGQILQSSPQGFAYLRTGTLEIVGQLVKQINWGEISGQADFGDADTLIIPGLIDCHVHLPQFDRIGVLGMPLLTWLENSIFPAEIRWNDLDTAQILCQQVAQQLLAMGTTGVCAFATSNAMATQKALECFGNRGLRGVIGQMLMDINGPDELCHPAEALIDQSATLLDRFPPGKRLAAALAPRFALACSESLMQSVGQLAEQRQAVIQTHLAETTAECDWIETHHPSRSYTEVYQQCGLLTERSLFGHGIYLETADLDRLLKTASIITHCPTANVFLGSGRMRLAEYQAAGISIGLGSDIGAGYERSMVRVARSMIETAIHVELTESQGNKHAFRWDRVPTAAQAWHQITAGNADVLNWPDAGRIAAAAPADLVVIRPDVPWCESEKPLLLGPDSPVASQRPLSQLMFSWDDRWIQRTYCLGANCLDTSDLDTKQVPRKRPADC</sequence>
<evidence type="ECO:0000256" key="4">
    <source>
        <dbReference type="ARBA" id="ARBA00022833"/>
    </source>
</evidence>
<evidence type="ECO:0000256" key="2">
    <source>
        <dbReference type="ARBA" id="ARBA00022723"/>
    </source>
</evidence>
<name>A0A517STS8_9BACT</name>
<evidence type="ECO:0000259" key="5">
    <source>
        <dbReference type="Pfam" id="PF01979"/>
    </source>
</evidence>
<dbReference type="InterPro" id="IPR051607">
    <property type="entry name" value="Metallo-dep_hydrolases"/>
</dbReference>
<reference evidence="6 7" key="1">
    <citation type="submission" date="2019-02" db="EMBL/GenBank/DDBJ databases">
        <title>Deep-cultivation of Planctomycetes and their phenomic and genomic characterization uncovers novel biology.</title>
        <authorList>
            <person name="Wiegand S."/>
            <person name="Jogler M."/>
            <person name="Boedeker C."/>
            <person name="Pinto D."/>
            <person name="Vollmers J."/>
            <person name="Rivas-Marin E."/>
            <person name="Kohn T."/>
            <person name="Peeters S.H."/>
            <person name="Heuer A."/>
            <person name="Rast P."/>
            <person name="Oberbeckmann S."/>
            <person name="Bunk B."/>
            <person name="Jeske O."/>
            <person name="Meyerdierks A."/>
            <person name="Storesund J.E."/>
            <person name="Kallscheuer N."/>
            <person name="Luecker S."/>
            <person name="Lage O.M."/>
            <person name="Pohl T."/>
            <person name="Merkel B.J."/>
            <person name="Hornburger P."/>
            <person name="Mueller R.-W."/>
            <person name="Bruemmer F."/>
            <person name="Labrenz M."/>
            <person name="Spormann A.M."/>
            <person name="Op den Camp H."/>
            <person name="Overmann J."/>
            <person name="Amann R."/>
            <person name="Jetten M.S.M."/>
            <person name="Mascher T."/>
            <person name="Medema M.H."/>
            <person name="Devos D.P."/>
            <person name="Kaster A.-K."/>
            <person name="Ovreas L."/>
            <person name="Rohde M."/>
            <person name="Galperin M.Y."/>
            <person name="Jogler C."/>
        </authorList>
    </citation>
    <scope>NUCLEOTIDE SEQUENCE [LARGE SCALE GENOMIC DNA]</scope>
    <source>
        <strain evidence="6 7">SV_7m_r</strain>
    </source>
</reference>
<dbReference type="InterPro" id="IPR032466">
    <property type="entry name" value="Metal_Hydrolase"/>
</dbReference>
<keyword evidence="4" id="KW-0862">Zinc</keyword>
<evidence type="ECO:0000313" key="7">
    <source>
        <dbReference type="Proteomes" id="UP000315003"/>
    </source>
</evidence>